<dbReference type="RefSeq" id="WP_014124261.1">
    <property type="nucleotide sequence ID" value="NC_016052.1"/>
</dbReference>
<evidence type="ECO:0000313" key="1">
    <source>
        <dbReference type="EMBL" id="BAK94197.1"/>
    </source>
</evidence>
<protein>
    <submittedName>
        <fullName evidence="1">Uncharacterized protein</fullName>
    </submittedName>
</protein>
<proteinExistence type="predicted"/>
<gene>
    <name evidence="1" type="ordered locus">TEH_08700</name>
</gene>
<organism evidence="1 2">
    <name type="scientific">Tetragenococcus halophilus (strain DSM 20338 / JCM 20259 / NCIMB 9735 / NBRC 12172)</name>
    <name type="common">Pediococcus halophilus</name>
    <dbReference type="NCBI Taxonomy" id="945021"/>
    <lineage>
        <taxon>Bacteria</taxon>
        <taxon>Bacillati</taxon>
        <taxon>Bacillota</taxon>
        <taxon>Bacilli</taxon>
        <taxon>Lactobacillales</taxon>
        <taxon>Enterococcaceae</taxon>
        <taxon>Tetragenococcus</taxon>
    </lineage>
</organism>
<dbReference type="Proteomes" id="UP000002663">
    <property type="component" value="Chromosome"/>
</dbReference>
<sequence length="70" mass="8021">MAKNTKEGQIQVRVRHKSNSNEVFTFNLNGKTETVLPDEKMTVNEKDLHYLNTLDGAWKFNPIEDTKGAK</sequence>
<dbReference type="EMBL" id="AP012046">
    <property type="protein sequence ID" value="BAK94197.1"/>
    <property type="molecule type" value="Genomic_DNA"/>
</dbReference>
<dbReference type="KEGG" id="thl:TEH_08700"/>
<reference evidence="1 2" key="1">
    <citation type="submission" date="2011-01" db="EMBL/GenBank/DDBJ databases">
        <title>Whole genome sequence of Tetragenococcus halophilus NBRC 12172.</title>
        <authorList>
            <person name="Nakazawa H."/>
            <person name="Omata S."/>
            <person name="Koga C."/>
            <person name="Watanabe Y."/>
            <person name="Katano Y."/>
            <person name="Ito N."/>
            <person name="Tsukatani N."/>
            <person name="Ankai A."/>
            <person name="Oguchi A."/>
            <person name="Fukui S."/>
            <person name="Yashiro I."/>
            <person name="Kamata S."/>
            <person name="Hashimoto Y."/>
            <person name="Yamazaki J."/>
            <person name="Taguchi H."/>
            <person name="Tanaka A."/>
            <person name="Koyama T."/>
            <person name="Ichige A."/>
            <person name="Hanya Y."/>
            <person name="Tanikawa S."/>
            <person name="Yamazaki S."/>
            <person name="Fujita N."/>
        </authorList>
    </citation>
    <scope>NUCLEOTIDE SEQUENCE [LARGE SCALE GENOMIC DNA]</scope>
    <source>
        <strain evidence="2">DSM 20338 / JCM 20259 / NCIMB 9735 / NBRC 12172</strain>
    </source>
</reference>
<accession>A0AAN1SG76</accession>
<name>A0AAN1SG76_TETHN</name>
<evidence type="ECO:0000313" key="2">
    <source>
        <dbReference type="Proteomes" id="UP000002663"/>
    </source>
</evidence>
<dbReference type="AlphaFoldDB" id="A0AAN1SG76"/>